<gene>
    <name evidence="1" type="ORF">M917_1944</name>
</gene>
<name>U4T4X4_9GAMM</name>
<dbReference type="EMBL" id="AUSW01000033">
    <property type="protein sequence ID" value="ERL55211.1"/>
    <property type="molecule type" value="Genomic_DNA"/>
</dbReference>
<accession>U4T4X4</accession>
<protein>
    <submittedName>
        <fullName evidence="1">Uncharacterized protein</fullName>
    </submittedName>
</protein>
<organism evidence="1 2">
    <name type="scientific">Psychrobacter aquaticus CMS 56</name>
    <dbReference type="NCBI Taxonomy" id="1354303"/>
    <lineage>
        <taxon>Bacteria</taxon>
        <taxon>Pseudomonadati</taxon>
        <taxon>Pseudomonadota</taxon>
        <taxon>Gammaproteobacteria</taxon>
        <taxon>Moraxellales</taxon>
        <taxon>Moraxellaceae</taxon>
        <taxon>Psychrobacter</taxon>
    </lineage>
</organism>
<sequence length="236" mass="26117">MKQRLAKLKRLQTALASLQSAIDIKARLTAAKELTNVLKDIGALGYLTLKEVRQAAADYELNGAGEDDYSDNPNDENYRYADTGYSAGSHKECASSRIKDLAKDGITVKATDIEWEEIESDALIAKGVIKKPNIMENVDYQALKDQKVEAGIAYLIQKFLASVAPEPYWNTMGFLENSTSVLRLIGGRTENKLRLAAHFGVIPISDQKALARRAHVNGINTLKSRLTENKNIFCNQ</sequence>
<reference evidence="1 2" key="1">
    <citation type="journal article" date="2013" name="Genome Announc.">
        <title>Draft Genome Sequence of Psychrobacter aquaticus Strain CMS 56T, Isolated from a Cyanobacterial Mat Sample Collected from Water Bodies in the McMurdo Dry Valley Region of Antarctica.</title>
        <authorList>
            <person name="Reddy G.S."/>
            <person name="Ara S."/>
            <person name="Singh A."/>
            <person name="Kumar Pinnaka A."/>
            <person name="Shivaji S."/>
        </authorList>
    </citation>
    <scope>NUCLEOTIDE SEQUENCE [LARGE SCALE GENOMIC DNA]</scope>
    <source>
        <strain evidence="1 2">CMS 56</strain>
    </source>
</reference>
<dbReference type="STRING" id="1354303.M917_1944"/>
<dbReference type="AlphaFoldDB" id="U4T4X4"/>
<evidence type="ECO:0000313" key="2">
    <source>
        <dbReference type="Proteomes" id="UP000016761"/>
    </source>
</evidence>
<comment type="caution">
    <text evidence="1">The sequence shown here is derived from an EMBL/GenBank/DDBJ whole genome shotgun (WGS) entry which is preliminary data.</text>
</comment>
<keyword evidence="2" id="KW-1185">Reference proteome</keyword>
<dbReference type="Proteomes" id="UP000016761">
    <property type="component" value="Unassembled WGS sequence"/>
</dbReference>
<evidence type="ECO:0000313" key="1">
    <source>
        <dbReference type="EMBL" id="ERL55211.1"/>
    </source>
</evidence>
<dbReference type="RefSeq" id="WP_021814569.1">
    <property type="nucleotide sequence ID" value="NZ_AUSW01000033.1"/>
</dbReference>
<proteinExistence type="predicted"/>
<dbReference type="PATRIC" id="fig|1354303.4.peg.1909"/>